<dbReference type="GO" id="GO:0051260">
    <property type="term" value="P:protein homooligomerization"/>
    <property type="evidence" value="ECO:0007669"/>
    <property type="project" value="InterPro"/>
</dbReference>
<keyword evidence="3" id="KW-1185">Reference proteome</keyword>
<dbReference type="EMBL" id="LUGH01000679">
    <property type="protein sequence ID" value="OBZ83346.1"/>
    <property type="molecule type" value="Genomic_DNA"/>
</dbReference>
<dbReference type="Pfam" id="PF02214">
    <property type="entry name" value="BTB_2"/>
    <property type="match status" value="1"/>
</dbReference>
<feature type="domain" description="BTB" evidence="1">
    <location>
        <begin position="147"/>
        <end position="250"/>
    </location>
</feature>
<dbReference type="InterPro" id="IPR045068">
    <property type="entry name" value="BACURD1-3"/>
</dbReference>
<dbReference type="Proteomes" id="UP000093000">
    <property type="component" value="Unassembled WGS sequence"/>
</dbReference>
<protein>
    <submittedName>
        <fullName evidence="2">BTB/POZ domain-containing protein KCTD14</fullName>
    </submittedName>
</protein>
<name>A0A1C7N3W5_9FUNG</name>
<dbReference type="AlphaFoldDB" id="A0A1C7N3W5"/>
<dbReference type="PANTHER" id="PTHR11145:SF8">
    <property type="entry name" value="RE57120P"/>
    <property type="match status" value="1"/>
</dbReference>
<dbReference type="PANTHER" id="PTHR11145">
    <property type="entry name" value="BTB/POZ DOMAIN-CONTAINING ADAPTER FOR CUL3-MEDIATED RHOA DEGRADATION PROTEIN FAMILY MEMBER"/>
    <property type="match status" value="1"/>
</dbReference>
<sequence>MQDTNIDPIAFFDHLAATSPSSKNGSSFFSKSDDSQANYSIETVKQQNPPIQHAQSIHFQQVWNNLVDEHTAEQQALSRHLKSQLNALEEVDDHFRKANIDLHLKIENTYYELSSDIHHHKQQLEGEKTQFEVEKKLIKEIHQFRDEKIKLNVGGQLFETSLSTLRKDPNSMLANMFGENSKIMPDADNSYFIDRDSTYFRLVLNYLRDLQIPTGIINDHKVMDELMQEARFYKLYDLLRLKWSHIPRMTQDELHRLYPPPKPFSSQNHTAYRPIVIQLEKKNLANLDFSGYHIDPRSNFSESNLENCHFEHAKFGFDFDHQVDFSYSFLLGACLPPEGTENRASGVQFNLEGAILDNLK</sequence>
<evidence type="ECO:0000313" key="2">
    <source>
        <dbReference type="EMBL" id="OBZ83346.1"/>
    </source>
</evidence>
<proteinExistence type="predicted"/>
<dbReference type="InParanoid" id="A0A1C7N3W5"/>
<organism evidence="2 3">
    <name type="scientific">Choanephora cucurbitarum</name>
    <dbReference type="NCBI Taxonomy" id="101091"/>
    <lineage>
        <taxon>Eukaryota</taxon>
        <taxon>Fungi</taxon>
        <taxon>Fungi incertae sedis</taxon>
        <taxon>Mucoromycota</taxon>
        <taxon>Mucoromycotina</taxon>
        <taxon>Mucoromycetes</taxon>
        <taxon>Mucorales</taxon>
        <taxon>Mucorineae</taxon>
        <taxon>Choanephoraceae</taxon>
        <taxon>Choanephoroideae</taxon>
        <taxon>Choanephora</taxon>
    </lineage>
</organism>
<dbReference type="Gene3D" id="3.30.710.10">
    <property type="entry name" value="Potassium Channel Kv1.1, Chain A"/>
    <property type="match status" value="1"/>
</dbReference>
<accession>A0A1C7N3W5</accession>
<dbReference type="InterPro" id="IPR003131">
    <property type="entry name" value="T1-type_BTB"/>
</dbReference>
<evidence type="ECO:0000259" key="1">
    <source>
        <dbReference type="SMART" id="SM00225"/>
    </source>
</evidence>
<dbReference type="InterPro" id="IPR000210">
    <property type="entry name" value="BTB/POZ_dom"/>
</dbReference>
<gene>
    <name evidence="2" type="primary">KCTD14</name>
    <name evidence="2" type="ORF">A0J61_08602</name>
</gene>
<evidence type="ECO:0000313" key="3">
    <source>
        <dbReference type="Proteomes" id="UP000093000"/>
    </source>
</evidence>
<dbReference type="SMART" id="SM00225">
    <property type="entry name" value="BTB"/>
    <property type="match status" value="1"/>
</dbReference>
<comment type="caution">
    <text evidence="2">The sequence shown here is derived from an EMBL/GenBank/DDBJ whole genome shotgun (WGS) entry which is preliminary data.</text>
</comment>
<reference evidence="2 3" key="1">
    <citation type="submission" date="2016-03" db="EMBL/GenBank/DDBJ databases">
        <title>Choanephora cucurbitarum.</title>
        <authorList>
            <person name="Min B."/>
            <person name="Park H."/>
            <person name="Park J.-H."/>
            <person name="Shin H.-D."/>
            <person name="Choi I.-G."/>
        </authorList>
    </citation>
    <scope>NUCLEOTIDE SEQUENCE [LARGE SCALE GENOMIC DNA]</scope>
    <source>
        <strain evidence="2 3">KUS-F28377</strain>
    </source>
</reference>
<dbReference type="SUPFAM" id="SSF54695">
    <property type="entry name" value="POZ domain"/>
    <property type="match status" value="1"/>
</dbReference>
<dbReference type="OrthoDB" id="2414723at2759"/>
<dbReference type="InterPro" id="IPR011333">
    <property type="entry name" value="SKP1/BTB/POZ_sf"/>
</dbReference>
<dbReference type="STRING" id="101091.A0A1C7N3W5"/>